<dbReference type="SMART" id="SM00769">
    <property type="entry name" value="WHy"/>
    <property type="match status" value="1"/>
</dbReference>
<dbReference type="Gene3D" id="2.60.40.1820">
    <property type="match status" value="1"/>
</dbReference>
<evidence type="ECO:0000259" key="1">
    <source>
        <dbReference type="SMART" id="SM00769"/>
    </source>
</evidence>
<keyword evidence="3" id="KW-1185">Reference proteome</keyword>
<dbReference type="PROSITE" id="PS51257">
    <property type="entry name" value="PROKAR_LIPOPROTEIN"/>
    <property type="match status" value="1"/>
</dbReference>
<name>A0ABT3SUV3_9GAMM</name>
<feature type="domain" description="Water stress and hypersensitive response" evidence="1">
    <location>
        <begin position="32"/>
        <end position="152"/>
    </location>
</feature>
<organism evidence="2 3">
    <name type="scientific">Candidatus Seongchinamella marina</name>
    <dbReference type="NCBI Taxonomy" id="2518990"/>
    <lineage>
        <taxon>Bacteria</taxon>
        <taxon>Pseudomonadati</taxon>
        <taxon>Pseudomonadota</taxon>
        <taxon>Gammaproteobacteria</taxon>
        <taxon>Cellvibrionales</taxon>
        <taxon>Halieaceae</taxon>
        <taxon>Seongchinamella</taxon>
    </lineage>
</organism>
<dbReference type="InterPro" id="IPR013990">
    <property type="entry name" value="WHy-dom"/>
</dbReference>
<dbReference type="SUPFAM" id="SSF117070">
    <property type="entry name" value="LEA14-like"/>
    <property type="match status" value="1"/>
</dbReference>
<gene>
    <name evidence="2" type="ORF">EYC87_07500</name>
</gene>
<dbReference type="RefSeq" id="WP_279252336.1">
    <property type="nucleotide sequence ID" value="NZ_SHNP01000002.1"/>
</dbReference>
<accession>A0ABT3SUV3</accession>
<dbReference type="EMBL" id="SHNP01000002">
    <property type="protein sequence ID" value="MCX2973430.1"/>
    <property type="molecule type" value="Genomic_DNA"/>
</dbReference>
<dbReference type="Pfam" id="PF03168">
    <property type="entry name" value="LEA_2"/>
    <property type="match status" value="1"/>
</dbReference>
<proteinExistence type="predicted"/>
<evidence type="ECO:0000313" key="2">
    <source>
        <dbReference type="EMBL" id="MCX2973430.1"/>
    </source>
</evidence>
<dbReference type="InterPro" id="IPR004864">
    <property type="entry name" value="LEA_2"/>
</dbReference>
<protein>
    <recommendedName>
        <fullName evidence="1">Water stress and hypersensitive response domain-containing protein</fullName>
    </recommendedName>
</protein>
<sequence>MNVGVRRHFLGIIVLLLSGCATLISEVDPPKISLESFRPLPSEGAVPRFEIKLRIVNPNRQSFDIAGISYGVEIQGKELISGVTNEVPVLAAYSEEVVTLDAGLQWFQLVRLLTGAGKVAGDSLDYRFTAKVDFNGFVPTQRVEETGSFTLN</sequence>
<evidence type="ECO:0000313" key="3">
    <source>
        <dbReference type="Proteomes" id="UP001143307"/>
    </source>
</evidence>
<dbReference type="Proteomes" id="UP001143307">
    <property type="component" value="Unassembled WGS sequence"/>
</dbReference>
<comment type="caution">
    <text evidence="2">The sequence shown here is derived from an EMBL/GenBank/DDBJ whole genome shotgun (WGS) entry which is preliminary data.</text>
</comment>
<reference evidence="2" key="1">
    <citation type="submission" date="2019-02" db="EMBL/GenBank/DDBJ databases">
        <authorList>
            <person name="Li S.-H."/>
        </authorList>
    </citation>
    <scope>NUCLEOTIDE SEQUENCE</scope>
    <source>
        <strain evidence="2">IMCC8485</strain>
    </source>
</reference>